<proteinExistence type="predicted"/>
<dbReference type="Proteomes" id="UP000887580">
    <property type="component" value="Unplaced"/>
</dbReference>
<name>A0AC35FBR3_9BILA</name>
<sequence length="2025" mass="222645">MSSNTPGSSSNKSQTTQESSIASSSTATSHHNLRKRPALNVPLTKEAATSSTPTISGHPATSHSKLRKTSNNVTGSKPDGVRSLDLPSSSNAKNSGHVAGGDDTKAVNDNSAAPTPVTASAASQPPSSSSAAKSTKTSVPKLKYEIKNLTDHFPDQVSNDGRLTRSRTRALAAFVPSKQPSTSSRPSTSTKSFFAQGKDKIAKRGRDLLKNTEHETKKERSSRSEKRDGSSGNDGASPNSDTVVVVRNSESPSSPDTPEPSVGGSARTTPFSLQHTNSNFAPRRFVALNSSAVSGQPQIPTSSGLPMTSRMGPRGTSFLSSLVPRMQHLLGGNGSGMLGHSVNLMPSNGRYSSLMEGLRSSNEIRQSEAANELAELLLMGNEESLPNLPIREVVQLLNTLMQKENNLALTLTAVRCITNMQEALPRAMPVLAETVPTLLQKLKHIECIDIAEQTLVALEVLSRRNAKSIIHAGGFSDAVMHVDFFSMPSQRLVYQIAANCASHITQQDFGLLKSCMLDLVQKLTFDDKRCCESICTFFYRLIENFRNSPDRLRDIAGKNYEFLSKVQQLFMIQPSTINSDTFVNLLKSVRFMCIKCSDVVSALINMEFGRTLRFLLIGTERADASVDITLRPPQHMREIISLISELLPPLPKIDIFEISSAVLQYMSNSIPAALALGGGNGISLHGGIGDETEMDSAVSVTWQYEEEMGNMIDFSAEMTALLEAKRAAGVTETVVFISNTPCEANLIEMKYSNHQTGFLGRIDRRITATAIEQQEEEAERDIEREKHNKRLVDLIRILFPILVEIGSATSCSNLRFEATRAMIRMMYAVESETQLKAILHNLPLASYIASTLSSNKGHSVTVSALQLVHVILDKLPRLYVPLFESEGVFFMIKKLIKDEIKIQTEIPSSSSSSAPSTAAAATSTPPPSTTTQQIQTKVINLRRGPIEVPTPNTPSVVQPPPPTTSSTVSAAATPPNVGTASIEGNFSDNSSVSSLSSINSNGSNAASQGSIPGSVTSSSTAPSSVHTFNRIAQSMLIQDESFLTARHLAVLSSSNYHSLVYPQLMQQGHLLQMNHQGGGGNSNSSILQNINQELSLAMQQANAAAAAGSNGISIATAYKQALADRITNWVSKEAKHIISIYHENENLYESDQTIVKELNRIALLFEKNNSDTGYEGLEALKALMKVNDISAFQLNHSNVIRNLAKYLADNSEERKPNREIRLKRFIETFMNMTENNLRPMNLNGDLYAPFERLVTKIVHAVGQLEQFHIKITNLSGILTESSGGSSSANNISTVLRGSNALRFFQTHQIRCNLRRHPSCKQLREWRHGRGSIKVDPFTSVSAIERYLVDRGIGNNSSATAAASDSSSDNEDGSEDDPDVASSNDSNSPSTAPFTGKIEILIGDTPVPSDLSILQAIRQFSLPHDDDQEVIPPSIWITAHTLYFRIASSSNETGDNDGSGEASSVAGSSSSTAAGTKKRKSGSKKPRSKSCKPLVFSTGKAPNRKNPIDAFLQLNLETQFVDPCYDSCVLLRILYGLNKYWWTLFEEKWPITHEAILPSSIFLSSKMNSKVQRQLSDFLSVATQQVPKWTTNIVHAVPFIFSFPVRRNLLYCTSFGRDRALMHLVTEGNDDHEGESTNRLIPRLERRKVTVKRNNLLADAISTFHQMGSSKAQLEVNFEGEVGTGFGPTLEFYSTISREIQKHSLGLWSGVSQPFSFGEDGDSEDFTIGPNGLYPISINRAIKTKSDGRTKRFEFIGRLLAQALLDSRMLDIPFSPIFFKWLLNEEDTIGAFDMEMVDKTFYNSIRSIILTEDAKDLESLELYFTMPGDETFELIKSGKSTQVNKENVQQYVDLVLHWLLVEGVRDDMLSLRKGFEQVVDPNVLKIFCCEEMEELFCGCCEGSPENDRIWSKSALQQALRPDHGYTHESPQIQWLVDMIHSFSLQDRRNFLQFCTGSPRLPVGGFRSLNPPLTVVRKTVAYGNVEGELPSAMTCYNFLKIPPYASYETFIERFRLALQYIYSFHLT</sequence>
<dbReference type="WBParaSite" id="PS1159_v2.g15834.t1">
    <property type="protein sequence ID" value="PS1159_v2.g15834.t1"/>
    <property type="gene ID" value="PS1159_v2.g15834"/>
</dbReference>
<organism evidence="1 2">
    <name type="scientific">Panagrolaimus sp. PS1159</name>
    <dbReference type="NCBI Taxonomy" id="55785"/>
    <lineage>
        <taxon>Eukaryota</taxon>
        <taxon>Metazoa</taxon>
        <taxon>Ecdysozoa</taxon>
        <taxon>Nematoda</taxon>
        <taxon>Chromadorea</taxon>
        <taxon>Rhabditida</taxon>
        <taxon>Tylenchina</taxon>
        <taxon>Panagrolaimomorpha</taxon>
        <taxon>Panagrolaimoidea</taxon>
        <taxon>Panagrolaimidae</taxon>
        <taxon>Panagrolaimus</taxon>
    </lineage>
</organism>
<accession>A0AC35FBR3</accession>
<evidence type="ECO:0000313" key="2">
    <source>
        <dbReference type="WBParaSite" id="PS1159_v2.g15834.t1"/>
    </source>
</evidence>
<evidence type="ECO:0000313" key="1">
    <source>
        <dbReference type="Proteomes" id="UP000887580"/>
    </source>
</evidence>
<protein>
    <submittedName>
        <fullName evidence="2">E3 ubiquitin-protein ligase</fullName>
    </submittedName>
</protein>
<reference evidence="2" key="1">
    <citation type="submission" date="2022-11" db="UniProtKB">
        <authorList>
            <consortium name="WormBaseParasite"/>
        </authorList>
    </citation>
    <scope>IDENTIFICATION</scope>
</reference>